<dbReference type="Proteomes" id="UP000032408">
    <property type="component" value="Chromosome"/>
</dbReference>
<dbReference type="InterPro" id="IPR046600">
    <property type="entry name" value="DUF6659"/>
</dbReference>
<proteinExistence type="predicted"/>
<reference evidence="1 2" key="2">
    <citation type="journal article" date="2016" name="ISME J.">
        <title>Physiological and genomic characterization of two novel marine thaumarchaeal strains indicates niche differentiation.</title>
        <authorList>
            <person name="Bayer B."/>
            <person name="Vojvoda J."/>
            <person name="Offre P."/>
            <person name="Alves R.J."/>
            <person name="Elisabeth N.H."/>
            <person name="Garcia J.A."/>
            <person name="Volland J.M."/>
            <person name="Srivastava A."/>
            <person name="Schleper C."/>
            <person name="Herndl G.J."/>
        </authorList>
    </citation>
    <scope>NUCLEOTIDE SEQUENCE [LARGE SCALE GENOMIC DNA]</scope>
    <source>
        <strain evidence="1 2">NF5</strain>
    </source>
</reference>
<evidence type="ECO:0000313" key="2">
    <source>
        <dbReference type="Proteomes" id="UP000032408"/>
    </source>
</evidence>
<dbReference type="Pfam" id="PF20364">
    <property type="entry name" value="DUF6659"/>
    <property type="match status" value="1"/>
</dbReference>
<name>A0A0D5C4K6_9ARCH</name>
<dbReference type="HOGENOM" id="CLU_128582_0_0_2"/>
<dbReference type="AlphaFoldDB" id="A0A0D5C4K6"/>
<accession>A0A0D5C4K6</accession>
<sequence length="135" mass="15588">MEVKQMCLYDEICKKMSNLPGINFAVMINNRGRKISECKSRSIPLETDEKKLEMLFMETTLDMSMRKEFDNSFGKISAIVSFRENTTMITIPHQEDLMLLSVEPGFDHNKIVQTAYGYLTTRLQEKSLIEIPQVA</sequence>
<dbReference type="EMBL" id="CP011070">
    <property type="protein sequence ID" value="AJW71478.1"/>
    <property type="molecule type" value="Genomic_DNA"/>
</dbReference>
<dbReference type="KEGG" id="nin:NADRNF5_1800"/>
<keyword evidence="2" id="KW-1185">Reference proteome</keyword>
<gene>
    <name evidence="1" type="ORF">NADRNF5_1800</name>
</gene>
<protein>
    <recommendedName>
        <fullName evidence="3">Roadblock/LAMTOR2 domain-containing protein</fullName>
    </recommendedName>
</protein>
<dbReference type="RefSeq" id="WP_237089252.1">
    <property type="nucleotide sequence ID" value="NZ_CP011070.1"/>
</dbReference>
<evidence type="ECO:0000313" key="1">
    <source>
        <dbReference type="EMBL" id="AJW71478.1"/>
    </source>
</evidence>
<dbReference type="STRING" id="1580092.NADRNF5_1800"/>
<dbReference type="GeneID" id="24820969"/>
<evidence type="ECO:0008006" key="3">
    <source>
        <dbReference type="Google" id="ProtNLM"/>
    </source>
</evidence>
<reference evidence="2" key="1">
    <citation type="submission" date="2015-03" db="EMBL/GenBank/DDBJ databases">
        <title>Characterization of two novel Thaumarchaeota isolated from the Northern Adriatic Sea.</title>
        <authorList>
            <person name="Bayer B."/>
            <person name="Vojvoda J."/>
            <person name="Offre P."/>
            <person name="Srivastava A."/>
            <person name="Elisabeth N."/>
            <person name="Garcia J.A.L."/>
            <person name="Schleper C."/>
            <person name="Herndl G.J."/>
        </authorList>
    </citation>
    <scope>NUCLEOTIDE SEQUENCE [LARGE SCALE GENOMIC DNA]</scope>
    <source>
        <strain evidence="2">NF5</strain>
    </source>
</reference>
<organism evidence="1 2">
    <name type="scientific">Nitrosopumilus adriaticus</name>
    <dbReference type="NCBI Taxonomy" id="1580092"/>
    <lineage>
        <taxon>Archaea</taxon>
        <taxon>Nitrososphaerota</taxon>
        <taxon>Nitrososphaeria</taxon>
        <taxon>Nitrosopumilales</taxon>
        <taxon>Nitrosopumilaceae</taxon>
        <taxon>Nitrosopumilus</taxon>
    </lineage>
</organism>